<feature type="transmembrane region" description="Helical" evidence="2">
    <location>
        <begin position="6"/>
        <end position="26"/>
    </location>
</feature>
<keyword evidence="4" id="KW-1185">Reference proteome</keyword>
<comment type="caution">
    <text evidence="3">The sequence shown here is derived from an EMBL/GenBank/DDBJ whole genome shotgun (WGS) entry which is preliminary data.</text>
</comment>
<evidence type="ECO:0000313" key="3">
    <source>
        <dbReference type="EMBL" id="MPC34375.1"/>
    </source>
</evidence>
<reference evidence="3 4" key="1">
    <citation type="submission" date="2019-05" db="EMBL/GenBank/DDBJ databases">
        <title>Another draft genome of Portunus trituberculatus and its Hox gene families provides insights of decapod evolution.</title>
        <authorList>
            <person name="Jeong J.-H."/>
            <person name="Song I."/>
            <person name="Kim S."/>
            <person name="Choi T."/>
            <person name="Kim D."/>
            <person name="Ryu S."/>
            <person name="Kim W."/>
        </authorList>
    </citation>
    <scope>NUCLEOTIDE SEQUENCE [LARGE SCALE GENOMIC DNA]</scope>
    <source>
        <tissue evidence="3">Muscle</tissue>
    </source>
</reference>
<dbReference type="Proteomes" id="UP000324222">
    <property type="component" value="Unassembled WGS sequence"/>
</dbReference>
<keyword evidence="2" id="KW-0472">Membrane</keyword>
<evidence type="ECO:0000256" key="2">
    <source>
        <dbReference type="SAM" id="Phobius"/>
    </source>
</evidence>
<name>A0A5B7ELR5_PORTR</name>
<dbReference type="EMBL" id="VSRR010003041">
    <property type="protein sequence ID" value="MPC34375.1"/>
    <property type="molecule type" value="Genomic_DNA"/>
</dbReference>
<accession>A0A5B7ELR5</accession>
<keyword evidence="2" id="KW-1133">Transmembrane helix</keyword>
<gene>
    <name evidence="3" type="ORF">E2C01_027761</name>
</gene>
<evidence type="ECO:0000313" key="4">
    <source>
        <dbReference type="Proteomes" id="UP000324222"/>
    </source>
</evidence>
<keyword evidence="2" id="KW-0812">Transmembrane</keyword>
<evidence type="ECO:0000256" key="1">
    <source>
        <dbReference type="SAM" id="MobiDB-lite"/>
    </source>
</evidence>
<dbReference type="OrthoDB" id="6288034at2759"/>
<feature type="region of interest" description="Disordered" evidence="1">
    <location>
        <begin position="36"/>
        <end position="55"/>
    </location>
</feature>
<dbReference type="AlphaFoldDB" id="A0A5B7ELR5"/>
<organism evidence="3 4">
    <name type="scientific">Portunus trituberculatus</name>
    <name type="common">Swimming crab</name>
    <name type="synonym">Neptunus trituberculatus</name>
    <dbReference type="NCBI Taxonomy" id="210409"/>
    <lineage>
        <taxon>Eukaryota</taxon>
        <taxon>Metazoa</taxon>
        <taxon>Ecdysozoa</taxon>
        <taxon>Arthropoda</taxon>
        <taxon>Crustacea</taxon>
        <taxon>Multicrustacea</taxon>
        <taxon>Malacostraca</taxon>
        <taxon>Eumalacostraca</taxon>
        <taxon>Eucarida</taxon>
        <taxon>Decapoda</taxon>
        <taxon>Pleocyemata</taxon>
        <taxon>Brachyura</taxon>
        <taxon>Eubrachyura</taxon>
        <taxon>Portunoidea</taxon>
        <taxon>Portunidae</taxon>
        <taxon>Portuninae</taxon>
        <taxon>Portunus</taxon>
    </lineage>
</organism>
<protein>
    <submittedName>
        <fullName evidence="3">Uncharacterized protein</fullName>
    </submittedName>
</protein>
<proteinExistence type="predicted"/>
<sequence length="91" mass="9981">MLTFVLFAVRAGSVIFLVGVGSLVCWKLWEHWRSGAGTPSVAPPTPPTSPAQRRPRGLLASLLEEDLVQDSDEIDDEDPAFIHKDVCLHNT</sequence>